<dbReference type="PANTHER" id="PTHR40396">
    <property type="entry name" value="ATPASE-LIKE PROTEIN"/>
    <property type="match status" value="1"/>
</dbReference>
<reference evidence="2 3" key="1">
    <citation type="submission" date="2024-04" db="EMBL/GenBank/DDBJ databases">
        <title>Novel species of the genus Ideonella isolated from streams.</title>
        <authorList>
            <person name="Lu H."/>
        </authorList>
    </citation>
    <scope>NUCLEOTIDE SEQUENCE [LARGE SCALE GENOMIC DNA]</scope>
    <source>
        <strain evidence="2 3">DXS22W</strain>
    </source>
</reference>
<dbReference type="InterPro" id="IPR003959">
    <property type="entry name" value="ATPase_AAA_core"/>
</dbReference>
<dbReference type="Gene3D" id="3.40.50.300">
    <property type="entry name" value="P-loop containing nucleotide triphosphate hydrolases"/>
    <property type="match status" value="1"/>
</dbReference>
<dbReference type="PANTHER" id="PTHR40396:SF1">
    <property type="entry name" value="ATPASE AAA-TYPE CORE DOMAIN-CONTAINING PROTEIN"/>
    <property type="match status" value="1"/>
</dbReference>
<name>A0ABU9CLB8_9BURK</name>
<dbReference type="InterPro" id="IPR014555">
    <property type="entry name" value="RecF-like"/>
</dbReference>
<gene>
    <name evidence="2" type="ORF">AACH10_15830</name>
</gene>
<dbReference type="EMBL" id="JBBUTH010000008">
    <property type="protein sequence ID" value="MEK8051721.1"/>
    <property type="molecule type" value="Genomic_DNA"/>
</dbReference>
<protein>
    <submittedName>
        <fullName evidence="2">AAA family ATPase</fullName>
    </submittedName>
</protein>
<dbReference type="RefSeq" id="WP_341411421.1">
    <property type="nucleotide sequence ID" value="NZ_JBBUTH010000008.1"/>
</dbReference>
<dbReference type="Pfam" id="PF13304">
    <property type="entry name" value="AAA_21"/>
    <property type="match status" value="1"/>
</dbReference>
<accession>A0ABU9CLB8</accession>
<keyword evidence="3" id="KW-1185">Reference proteome</keyword>
<evidence type="ECO:0000313" key="3">
    <source>
        <dbReference type="Proteomes" id="UP001365405"/>
    </source>
</evidence>
<proteinExistence type="predicted"/>
<dbReference type="Proteomes" id="UP001365405">
    <property type="component" value="Unassembled WGS sequence"/>
</dbReference>
<evidence type="ECO:0000259" key="1">
    <source>
        <dbReference type="Pfam" id="PF13304"/>
    </source>
</evidence>
<dbReference type="SUPFAM" id="SSF52540">
    <property type="entry name" value="P-loop containing nucleoside triphosphate hydrolases"/>
    <property type="match status" value="1"/>
</dbReference>
<dbReference type="InterPro" id="IPR027417">
    <property type="entry name" value="P-loop_NTPase"/>
</dbReference>
<comment type="caution">
    <text evidence="2">The sequence shown here is derived from an EMBL/GenBank/DDBJ whole genome shotgun (WGS) entry which is preliminary data.</text>
</comment>
<feature type="domain" description="ATPase AAA-type core" evidence="1">
    <location>
        <begin position="27"/>
        <end position="342"/>
    </location>
</feature>
<evidence type="ECO:0000313" key="2">
    <source>
        <dbReference type="EMBL" id="MEK8051721.1"/>
    </source>
</evidence>
<dbReference type="PIRSF" id="PIRSF029347">
    <property type="entry name" value="RecF"/>
    <property type="match status" value="1"/>
</dbReference>
<organism evidence="2 3">
    <name type="scientific">Pseudaquabacterium inlustre</name>
    <dbReference type="NCBI Taxonomy" id="2984192"/>
    <lineage>
        <taxon>Bacteria</taxon>
        <taxon>Pseudomonadati</taxon>
        <taxon>Pseudomonadota</taxon>
        <taxon>Betaproteobacteria</taxon>
        <taxon>Burkholderiales</taxon>
        <taxon>Sphaerotilaceae</taxon>
        <taxon>Pseudaquabacterium</taxon>
    </lineage>
</organism>
<sequence>MQIESIEIKNYRLFRDTKLQNIPRLCVLVGANGTGKSTLFDVFSFLKDALAMNVGKAVSKRGGYKELASRGFADQPIELTLQFRLEITGYERLVTYILRIAPDATGRAVVAREVLRYKRGANGKPFHFLDFANGRGYAITNEEDFSKIDEALLREEQELDAPDILAIKGLGQFERFKAASAFRLMIENWHISDFHVSDARPSQEDGFAEHLSTRGDNLPLVANYLFEHHRPAFDRILEAMRQRVPGVSVVEPRQTEDGRLVLRFQDGSFKDPFIARHVSDGTIKMFAYLVLLNDPKPYPLLAVEEPENQLYPELLPQLAEEFRDYSRRGGQVFISSHSPDFLNALTLEEIFCLRKDGGFTTVRCAAASENLRALFEAGDLPGYLWKQGLFEGVN</sequence>